<reference evidence="1 2" key="1">
    <citation type="journal article" date="2021" name="J. Hered.">
        <title>A chromosome-level genome assembly of the parasitoid wasp, Cotesia glomerata (Hymenoptera: Braconidae).</title>
        <authorList>
            <person name="Pinto B.J."/>
            <person name="Weis J.J."/>
            <person name="Gamble T."/>
            <person name="Ode P.J."/>
            <person name="Paul R."/>
            <person name="Zaspel J.M."/>
        </authorList>
    </citation>
    <scope>NUCLEOTIDE SEQUENCE [LARGE SCALE GENOMIC DNA]</scope>
    <source>
        <strain evidence="1">CgM1</strain>
    </source>
</reference>
<protein>
    <submittedName>
        <fullName evidence="1">Uncharacterized protein</fullName>
    </submittedName>
</protein>
<name>A0AAV7I5Q2_COTGL</name>
<comment type="caution">
    <text evidence="1">The sequence shown here is derived from an EMBL/GenBank/DDBJ whole genome shotgun (WGS) entry which is preliminary data.</text>
</comment>
<keyword evidence="2" id="KW-1185">Reference proteome</keyword>
<organism evidence="1 2">
    <name type="scientific">Cotesia glomerata</name>
    <name type="common">Lepidopteran parasitic wasp</name>
    <name type="synonym">Apanteles glomeratus</name>
    <dbReference type="NCBI Taxonomy" id="32391"/>
    <lineage>
        <taxon>Eukaryota</taxon>
        <taxon>Metazoa</taxon>
        <taxon>Ecdysozoa</taxon>
        <taxon>Arthropoda</taxon>
        <taxon>Hexapoda</taxon>
        <taxon>Insecta</taxon>
        <taxon>Pterygota</taxon>
        <taxon>Neoptera</taxon>
        <taxon>Endopterygota</taxon>
        <taxon>Hymenoptera</taxon>
        <taxon>Apocrita</taxon>
        <taxon>Ichneumonoidea</taxon>
        <taxon>Braconidae</taxon>
        <taxon>Microgastrinae</taxon>
        <taxon>Cotesia</taxon>
    </lineage>
</organism>
<dbReference type="Proteomes" id="UP000826195">
    <property type="component" value="Unassembled WGS sequence"/>
</dbReference>
<gene>
    <name evidence="1" type="ORF">KQX54_006339</name>
</gene>
<sequence>MIKEDVVSTDDSKLAASPVLILNHHLSNSQVVAADPKICDVEYPNPALWERDESVVSRNKAPIPNLRD</sequence>
<evidence type="ECO:0000313" key="2">
    <source>
        <dbReference type="Proteomes" id="UP000826195"/>
    </source>
</evidence>
<proteinExistence type="predicted"/>
<evidence type="ECO:0000313" key="1">
    <source>
        <dbReference type="EMBL" id="KAH0553952.1"/>
    </source>
</evidence>
<dbReference type="AlphaFoldDB" id="A0AAV7I5Q2"/>
<dbReference type="EMBL" id="JAHXZJ010001119">
    <property type="protein sequence ID" value="KAH0553952.1"/>
    <property type="molecule type" value="Genomic_DNA"/>
</dbReference>
<accession>A0AAV7I5Q2</accession>